<evidence type="ECO:0000259" key="2">
    <source>
        <dbReference type="Pfam" id="PF00534"/>
    </source>
</evidence>
<dbReference type="Proteomes" id="UP000297567">
    <property type="component" value="Unassembled WGS sequence"/>
</dbReference>
<dbReference type="GO" id="GO:0009103">
    <property type="term" value="P:lipopolysaccharide biosynthetic process"/>
    <property type="evidence" value="ECO:0007669"/>
    <property type="project" value="TreeGrafter"/>
</dbReference>
<dbReference type="EMBL" id="RQGH01000008">
    <property type="protein sequence ID" value="TGL74957.1"/>
    <property type="molecule type" value="Genomic_DNA"/>
</dbReference>
<sequence>MNIHQFSAGFQLGDAISQEMLEIKRLLAKENYEGKIFAENVLSSDRKFAEKLTKANIKPEDVIVYHHSIHSKVLDFLLQFPNKKILIYHNVTPESFFEDYDLRFSYLLRKGREDLTVIKNHFQHSFAVSQFNLNELIHLGFKQSRVFPLHLNFQKWNLNSEDIKSKTHSNQTPSFLFVGRIAPNKCQDDLIRFARTWKSNYGKNFSLRMLGFCNPDQQSYLDELNFMITQLDLQEEVKIIPYVDESMLKKIYSESNLFLSMSEHEGFCVPLMEAMHFQLPVVAYAAGAVPETLGEAGILFQSKDFDQLAKEIDKIFQKNEYRNKVLFQQNQRLNSYLKSTSILPLLEVIKS</sequence>
<dbReference type="GO" id="GO:0016757">
    <property type="term" value="F:glycosyltransferase activity"/>
    <property type="evidence" value="ECO:0007669"/>
    <property type="project" value="InterPro"/>
</dbReference>
<evidence type="ECO:0000256" key="1">
    <source>
        <dbReference type="ARBA" id="ARBA00022679"/>
    </source>
</evidence>
<dbReference type="AlphaFoldDB" id="A0A4Z1A7B2"/>
<organism evidence="3 4">
    <name type="scientific">Leptospira jelokensis</name>
    <dbReference type="NCBI Taxonomy" id="2484931"/>
    <lineage>
        <taxon>Bacteria</taxon>
        <taxon>Pseudomonadati</taxon>
        <taxon>Spirochaetota</taxon>
        <taxon>Spirochaetia</taxon>
        <taxon>Leptospirales</taxon>
        <taxon>Leptospiraceae</taxon>
        <taxon>Leptospira</taxon>
    </lineage>
</organism>
<dbReference type="SUPFAM" id="SSF53756">
    <property type="entry name" value="UDP-Glycosyltransferase/glycogen phosphorylase"/>
    <property type="match status" value="1"/>
</dbReference>
<accession>A0A4Z1A7B2</accession>
<dbReference type="Gene3D" id="3.40.50.2000">
    <property type="entry name" value="Glycogen Phosphorylase B"/>
    <property type="match status" value="1"/>
</dbReference>
<proteinExistence type="predicted"/>
<dbReference type="CDD" id="cd03801">
    <property type="entry name" value="GT4_PimA-like"/>
    <property type="match status" value="1"/>
</dbReference>
<comment type="caution">
    <text evidence="3">The sequence shown here is derived from an EMBL/GenBank/DDBJ whole genome shotgun (WGS) entry which is preliminary data.</text>
</comment>
<evidence type="ECO:0000313" key="3">
    <source>
        <dbReference type="EMBL" id="TGL74957.1"/>
    </source>
</evidence>
<protein>
    <submittedName>
        <fullName evidence="3">Glycosyltransferase</fullName>
    </submittedName>
</protein>
<keyword evidence="4" id="KW-1185">Reference proteome</keyword>
<keyword evidence="1 3" id="KW-0808">Transferase</keyword>
<evidence type="ECO:0000313" key="4">
    <source>
        <dbReference type="Proteomes" id="UP000297567"/>
    </source>
</evidence>
<name>A0A4Z1A7B2_9LEPT</name>
<dbReference type="PANTHER" id="PTHR46401">
    <property type="entry name" value="GLYCOSYLTRANSFERASE WBBK-RELATED"/>
    <property type="match status" value="1"/>
</dbReference>
<gene>
    <name evidence="3" type="ORF">EHQ62_02435</name>
</gene>
<dbReference type="PANTHER" id="PTHR46401:SF2">
    <property type="entry name" value="GLYCOSYLTRANSFERASE WBBK-RELATED"/>
    <property type="match status" value="1"/>
</dbReference>
<dbReference type="InterPro" id="IPR001296">
    <property type="entry name" value="Glyco_trans_1"/>
</dbReference>
<dbReference type="Pfam" id="PF00534">
    <property type="entry name" value="Glycos_transf_1"/>
    <property type="match status" value="1"/>
</dbReference>
<feature type="domain" description="Glycosyl transferase family 1" evidence="2">
    <location>
        <begin position="161"/>
        <end position="324"/>
    </location>
</feature>
<reference evidence="3" key="1">
    <citation type="journal article" date="2019" name="PLoS Negl. Trop. Dis.">
        <title>Revisiting the worldwide diversity of Leptospira species in the environment.</title>
        <authorList>
            <person name="Vincent A.T."/>
            <person name="Schiettekatte O."/>
            <person name="Bourhy P."/>
            <person name="Veyrier F.J."/>
            <person name="Picardeau M."/>
        </authorList>
    </citation>
    <scope>NUCLEOTIDE SEQUENCE [LARGE SCALE GENOMIC DNA]</scope>
    <source>
        <strain evidence="3">201702451</strain>
    </source>
</reference>
<dbReference type="RefSeq" id="WP_135640670.1">
    <property type="nucleotide sequence ID" value="NZ_RQGH01000008.1"/>
</dbReference>